<dbReference type="RefSeq" id="WP_183393723.1">
    <property type="nucleotide sequence ID" value="NZ_JACIDR010000001.1"/>
</dbReference>
<protein>
    <submittedName>
        <fullName evidence="1">Uncharacterized protein</fullName>
    </submittedName>
</protein>
<comment type="caution">
    <text evidence="1">The sequence shown here is derived from an EMBL/GenBank/DDBJ whole genome shotgun (WGS) entry which is preliminary data.</text>
</comment>
<reference evidence="1 2" key="1">
    <citation type="submission" date="2020-08" db="EMBL/GenBank/DDBJ databases">
        <title>Genomic Encyclopedia of Type Strains, Phase IV (KMG-IV): sequencing the most valuable type-strain genomes for metagenomic binning, comparative biology and taxonomic classification.</title>
        <authorList>
            <person name="Goeker M."/>
        </authorList>
    </citation>
    <scope>NUCLEOTIDE SEQUENCE [LARGE SCALE GENOMIC DNA]</scope>
    <source>
        <strain evidence="1 2">DSM 25481</strain>
    </source>
</reference>
<sequence length="73" mass="8275">MSDIDDTPEEPSPELVEAMAKQLFRAENPPSLLWDTKLFEAPGRSTEGFQVATDEARDAYRKRAHEMLLEAPQ</sequence>
<dbReference type="EMBL" id="JACIDR010000001">
    <property type="protein sequence ID" value="MBB3971880.1"/>
    <property type="molecule type" value="Genomic_DNA"/>
</dbReference>
<accession>A0A7W6D009</accession>
<dbReference type="Proteomes" id="UP000528964">
    <property type="component" value="Unassembled WGS sequence"/>
</dbReference>
<proteinExistence type="predicted"/>
<keyword evidence="2" id="KW-1185">Reference proteome</keyword>
<dbReference type="AlphaFoldDB" id="A0A7W6D009"/>
<evidence type="ECO:0000313" key="1">
    <source>
        <dbReference type="EMBL" id="MBB3971880.1"/>
    </source>
</evidence>
<evidence type="ECO:0000313" key="2">
    <source>
        <dbReference type="Proteomes" id="UP000528964"/>
    </source>
</evidence>
<name>A0A7W6D009_9HYPH</name>
<organism evidence="1 2">
    <name type="scientific">Hansschlegelia beijingensis</name>
    <dbReference type="NCBI Taxonomy" id="1133344"/>
    <lineage>
        <taxon>Bacteria</taxon>
        <taxon>Pseudomonadati</taxon>
        <taxon>Pseudomonadota</taxon>
        <taxon>Alphaproteobacteria</taxon>
        <taxon>Hyphomicrobiales</taxon>
        <taxon>Methylopilaceae</taxon>
        <taxon>Hansschlegelia</taxon>
    </lineage>
</organism>
<gene>
    <name evidence="1" type="ORF">GGR24_000513</name>
</gene>